<evidence type="ECO:0000256" key="1">
    <source>
        <dbReference type="SAM" id="MobiDB-lite"/>
    </source>
</evidence>
<gene>
    <name evidence="2" type="ORF">ISP25_08580</name>
</gene>
<evidence type="ECO:0000313" key="2">
    <source>
        <dbReference type="EMBL" id="MFK2877117.1"/>
    </source>
</evidence>
<name>A0ABW8J4C5_9GAMM</name>
<protein>
    <submittedName>
        <fullName evidence="2">Uncharacterized protein</fullName>
    </submittedName>
</protein>
<organism evidence="2 3">
    <name type="scientific">Rhodanobacter hydrolyticus</name>
    <dbReference type="NCBI Taxonomy" id="2250595"/>
    <lineage>
        <taxon>Bacteria</taxon>
        <taxon>Pseudomonadati</taxon>
        <taxon>Pseudomonadota</taxon>
        <taxon>Gammaproteobacteria</taxon>
        <taxon>Lysobacterales</taxon>
        <taxon>Rhodanobacteraceae</taxon>
        <taxon>Rhodanobacter</taxon>
    </lineage>
</organism>
<dbReference type="Proteomes" id="UP001620339">
    <property type="component" value="Unassembled WGS sequence"/>
</dbReference>
<evidence type="ECO:0000313" key="3">
    <source>
        <dbReference type="Proteomes" id="UP001620339"/>
    </source>
</evidence>
<comment type="caution">
    <text evidence="2">The sequence shown here is derived from an EMBL/GenBank/DDBJ whole genome shotgun (WGS) entry which is preliminary data.</text>
</comment>
<proteinExistence type="predicted"/>
<dbReference type="EMBL" id="JADIKK010000008">
    <property type="protein sequence ID" value="MFK2877117.1"/>
    <property type="molecule type" value="Genomic_DNA"/>
</dbReference>
<reference evidence="2 3" key="1">
    <citation type="submission" date="2020-10" db="EMBL/GenBank/DDBJ databases">
        <title>Phylogeny of dyella-like bacteria.</title>
        <authorList>
            <person name="Fu J."/>
        </authorList>
    </citation>
    <scope>NUCLEOTIDE SEQUENCE [LARGE SCALE GENOMIC DNA]</scope>
    <source>
        <strain evidence="2 3">KACC 19113</strain>
    </source>
</reference>
<keyword evidence="3" id="KW-1185">Reference proteome</keyword>
<sequence length="68" mass="7408">MMPTSNPPSIPPVPADMSPPMRTEPAAGSVEKSALPHADYNLLPLKVDSLGHYLSPSEEQEEGRFHVR</sequence>
<feature type="region of interest" description="Disordered" evidence="1">
    <location>
        <begin position="1"/>
        <end position="33"/>
    </location>
</feature>
<accession>A0ABW8J4C5</accession>
<dbReference type="RefSeq" id="WP_404613217.1">
    <property type="nucleotide sequence ID" value="NZ_JADIKK010000008.1"/>
</dbReference>
<feature type="compositionally biased region" description="Pro residues" evidence="1">
    <location>
        <begin position="1"/>
        <end position="14"/>
    </location>
</feature>